<evidence type="ECO:0000313" key="2">
    <source>
        <dbReference type="EMBL" id="SZX74782.1"/>
    </source>
</evidence>
<dbReference type="EMBL" id="FNXT01001221">
    <property type="protein sequence ID" value="SZX74782.1"/>
    <property type="molecule type" value="Genomic_DNA"/>
</dbReference>
<organism evidence="2 3">
    <name type="scientific">Tetradesmus obliquus</name>
    <name type="common">Green alga</name>
    <name type="synonym">Acutodesmus obliquus</name>
    <dbReference type="NCBI Taxonomy" id="3088"/>
    <lineage>
        <taxon>Eukaryota</taxon>
        <taxon>Viridiplantae</taxon>
        <taxon>Chlorophyta</taxon>
        <taxon>core chlorophytes</taxon>
        <taxon>Chlorophyceae</taxon>
        <taxon>CS clade</taxon>
        <taxon>Sphaeropleales</taxon>
        <taxon>Scenedesmaceae</taxon>
        <taxon>Tetradesmus</taxon>
    </lineage>
</organism>
<protein>
    <submittedName>
        <fullName evidence="2">Uncharacterized protein</fullName>
    </submittedName>
</protein>
<dbReference type="AlphaFoldDB" id="A0A383WC71"/>
<feature type="region of interest" description="Disordered" evidence="1">
    <location>
        <begin position="355"/>
        <end position="436"/>
    </location>
</feature>
<feature type="compositionally biased region" description="Basic and acidic residues" evidence="1">
    <location>
        <begin position="355"/>
        <end position="365"/>
    </location>
</feature>
<evidence type="ECO:0000256" key="1">
    <source>
        <dbReference type="SAM" id="MobiDB-lite"/>
    </source>
</evidence>
<proteinExistence type="predicted"/>
<accession>A0A383WC71</accession>
<sequence length="584" mass="62275">MWGIQPPAVLQDPCNADKQVIYVPHQPQQDAQGSASGALDAAAEQHLITSSGPCSNIPDQAYKAAVQAAKAAARVKAMADIVALDETCCAADKEEARQLADLACAAARQAARGATSIVKAYHKPTNCGVDLCSEEPPASSRAAAVIAYRKQAIDILQAATAVSSQQQPRTPEQPEVAKHRACEQAVQKHKQGSCLPPSLQRQYKDEEVMMALEWALLRQQFRDSVGLPGLIKLLQTEQQMGISRWRLLKTAVTKLPLLWDSKDSSSNEASELLEQLKKEAREEQPLARISSSLEQQLQQKDTVREGKQLLLECKVWSAMTAPSQQYLQLMRTARLWPPGLRQVGRAAADIYKKDREQKAAEERRQKQQLSQQQNAHPTAAAAGAFAASAGGAMRPASPAGSETTGHSSSRASTPEGDSSAVFEGSPGSTLRSDASGYTETSLGTYSCSSYNHSCTSKATDSAASQVSTVGSALAVMRRYVESRAASSASRAASSRRGSVLSLPPVAAPAVDPSAASSSNSFTARLPSPRATSRLGLASRTASASALAAQEEKAAAVTALLHQEQQQQQQQRQRPAGGGLFERLR</sequence>
<feature type="compositionally biased region" description="Polar residues" evidence="1">
    <location>
        <begin position="402"/>
        <end position="416"/>
    </location>
</feature>
<feature type="compositionally biased region" description="Low complexity" evidence="1">
    <location>
        <begin position="485"/>
        <end position="518"/>
    </location>
</feature>
<name>A0A383WC71_TETOB</name>
<evidence type="ECO:0000313" key="3">
    <source>
        <dbReference type="Proteomes" id="UP000256970"/>
    </source>
</evidence>
<feature type="region of interest" description="Disordered" evidence="1">
    <location>
        <begin position="485"/>
        <end position="527"/>
    </location>
</feature>
<keyword evidence="3" id="KW-1185">Reference proteome</keyword>
<feature type="compositionally biased region" description="Polar residues" evidence="1">
    <location>
        <begin position="426"/>
        <end position="436"/>
    </location>
</feature>
<gene>
    <name evidence="2" type="ORF">BQ4739_LOCUS15100</name>
</gene>
<feature type="compositionally biased region" description="Low complexity" evidence="1">
    <location>
        <begin position="559"/>
        <end position="573"/>
    </location>
</feature>
<dbReference type="Proteomes" id="UP000256970">
    <property type="component" value="Unassembled WGS sequence"/>
</dbReference>
<feature type="region of interest" description="Disordered" evidence="1">
    <location>
        <begin position="559"/>
        <end position="584"/>
    </location>
</feature>
<feature type="compositionally biased region" description="Gly residues" evidence="1">
    <location>
        <begin position="575"/>
        <end position="584"/>
    </location>
</feature>
<feature type="compositionally biased region" description="Low complexity" evidence="1">
    <location>
        <begin position="367"/>
        <end position="401"/>
    </location>
</feature>
<reference evidence="2 3" key="1">
    <citation type="submission" date="2016-10" db="EMBL/GenBank/DDBJ databases">
        <authorList>
            <person name="Cai Z."/>
        </authorList>
    </citation>
    <scope>NUCLEOTIDE SEQUENCE [LARGE SCALE GENOMIC DNA]</scope>
</reference>